<reference evidence="1 2" key="1">
    <citation type="submission" date="2020-08" db="EMBL/GenBank/DDBJ databases">
        <title>Genomic Encyclopedia of Type Strains, Phase IV (KMG-IV): sequencing the most valuable type-strain genomes for metagenomic binning, comparative biology and taxonomic classification.</title>
        <authorList>
            <person name="Goeker M."/>
        </authorList>
    </citation>
    <scope>NUCLEOTIDE SEQUENCE [LARGE SCALE GENOMIC DNA]</scope>
    <source>
        <strain evidence="1 2">DSM 26963</strain>
    </source>
</reference>
<comment type="caution">
    <text evidence="1">The sequence shown here is derived from an EMBL/GenBank/DDBJ whole genome shotgun (WGS) entry which is preliminary data.</text>
</comment>
<gene>
    <name evidence="1" type="ORF">HNQ43_000790</name>
</gene>
<dbReference type="Proteomes" id="UP000521313">
    <property type="component" value="Unassembled WGS sequence"/>
</dbReference>
<proteinExistence type="predicted"/>
<evidence type="ECO:0000313" key="1">
    <source>
        <dbReference type="EMBL" id="MBB5184747.1"/>
    </source>
</evidence>
<accession>A0A7W8FZ83</accession>
<sequence>MIKLFLLVIHILFFYICALFQSLWGLWFFCAELIIALFLWLSTWTFQKRTHLSIKESMVVVHKNECVSNPFYVKKGSLQPGKIRLFCTLKNPYSSTSLRFNLQDSLLFTAKDCGFFELNLHKIWIYDWLGLFHRKSTKENTTIPIVILPDPVPIFLEMKQASQGSQDLKIETRIGQVGEPSFEIKNIREYQEQDPLHHIHWKLSSRTDTIWVKDYEKEQAKTPLIQACFTPQDELEDARFYQKVYSILLGFLIQKQPVILWWNQDQNDTAYRIDHQRELDHTFANLLAHQEPSPMALPGEPPDLVISSQ</sequence>
<dbReference type="RefSeq" id="WP_183374989.1">
    <property type="nucleotide sequence ID" value="NZ_JACHHD010000006.1"/>
</dbReference>
<dbReference type="PANTHER" id="PTHR34351:SF1">
    <property type="entry name" value="SLR1927 PROTEIN"/>
    <property type="match status" value="1"/>
</dbReference>
<evidence type="ECO:0000313" key="2">
    <source>
        <dbReference type="Proteomes" id="UP000521313"/>
    </source>
</evidence>
<name>A0A7W8FZ83_9FIRM</name>
<protein>
    <submittedName>
        <fullName evidence="1">Uncharacterized protein (DUF58 family)</fullName>
    </submittedName>
</protein>
<dbReference type="AlphaFoldDB" id="A0A7W8FZ83"/>
<dbReference type="PANTHER" id="PTHR34351">
    <property type="entry name" value="SLR1927 PROTEIN-RELATED"/>
    <property type="match status" value="1"/>
</dbReference>
<organism evidence="1 2">
    <name type="scientific">Faecalicoccus acidiformans</name>
    <dbReference type="NCBI Taxonomy" id="915173"/>
    <lineage>
        <taxon>Bacteria</taxon>
        <taxon>Bacillati</taxon>
        <taxon>Bacillota</taxon>
        <taxon>Erysipelotrichia</taxon>
        <taxon>Erysipelotrichales</taxon>
        <taxon>Erysipelotrichaceae</taxon>
        <taxon>Faecalicoccus</taxon>
    </lineage>
</organism>
<dbReference type="EMBL" id="JACHHD010000006">
    <property type="protein sequence ID" value="MBB5184747.1"/>
    <property type="molecule type" value="Genomic_DNA"/>
</dbReference>